<dbReference type="Pfam" id="PF02093">
    <property type="entry name" value="Gag_p30"/>
    <property type="match status" value="1"/>
</dbReference>
<evidence type="ECO:0000313" key="2">
    <source>
        <dbReference type="Ensembl" id="ENSBJAP00000018746.1"/>
    </source>
</evidence>
<keyword evidence="3" id="KW-1185">Reference proteome</keyword>
<dbReference type="SUPFAM" id="SSF47943">
    <property type="entry name" value="Retrovirus capsid protein, N-terminal core domain"/>
    <property type="match status" value="1"/>
</dbReference>
<dbReference type="Proteomes" id="UP000694555">
    <property type="component" value="Unplaced"/>
</dbReference>
<evidence type="ECO:0000259" key="1">
    <source>
        <dbReference type="Pfam" id="PF02093"/>
    </source>
</evidence>
<dbReference type="AlphaFoldDB" id="A0A8C0BLZ0"/>
<reference evidence="2" key="1">
    <citation type="submission" date="2025-08" db="UniProtKB">
        <authorList>
            <consortium name="Ensembl"/>
        </authorList>
    </citation>
    <scope>IDENTIFICATION</scope>
</reference>
<dbReference type="Gene3D" id="1.10.375.10">
    <property type="entry name" value="Human Immunodeficiency Virus Type 1 Capsid Protein"/>
    <property type="match status" value="1"/>
</dbReference>
<dbReference type="InterPro" id="IPR003036">
    <property type="entry name" value="Gag_P30"/>
</dbReference>
<dbReference type="GO" id="GO:0019068">
    <property type="term" value="P:virion assembly"/>
    <property type="evidence" value="ECO:0007669"/>
    <property type="project" value="InterPro"/>
</dbReference>
<accession>A0A8C0BLZ0</accession>
<dbReference type="InterPro" id="IPR050462">
    <property type="entry name" value="Retroviral_Gag-Pol_poly"/>
</dbReference>
<protein>
    <recommendedName>
        <fullName evidence="1">Core shell protein Gag P30 domain-containing protein</fullName>
    </recommendedName>
</protein>
<dbReference type="Ensembl" id="ENSBJAT00000019265.1">
    <property type="protein sequence ID" value="ENSBJAP00000018746.1"/>
    <property type="gene ID" value="ENSBJAG00000012324.1"/>
</dbReference>
<dbReference type="PANTHER" id="PTHR33166">
    <property type="entry name" value="GAG_P30 DOMAIN-CONTAINING PROTEIN"/>
    <property type="match status" value="1"/>
</dbReference>
<proteinExistence type="predicted"/>
<organism evidence="2 3">
    <name type="scientific">Buteo japonicus</name>
    <dbReference type="NCBI Taxonomy" id="224669"/>
    <lineage>
        <taxon>Eukaryota</taxon>
        <taxon>Metazoa</taxon>
        <taxon>Chordata</taxon>
        <taxon>Craniata</taxon>
        <taxon>Vertebrata</taxon>
        <taxon>Euteleostomi</taxon>
        <taxon>Archelosauria</taxon>
        <taxon>Archosauria</taxon>
        <taxon>Dinosauria</taxon>
        <taxon>Saurischia</taxon>
        <taxon>Theropoda</taxon>
        <taxon>Coelurosauria</taxon>
        <taxon>Aves</taxon>
        <taxon>Neognathae</taxon>
        <taxon>Neoaves</taxon>
        <taxon>Telluraves</taxon>
        <taxon>Accipitrimorphae</taxon>
        <taxon>Accipitriformes</taxon>
        <taxon>Accipitridae</taxon>
        <taxon>Accipitrinae</taxon>
        <taxon>Buteo</taxon>
    </lineage>
</organism>
<feature type="domain" description="Core shell protein Gag P30" evidence="1">
    <location>
        <begin position="54"/>
        <end position="177"/>
    </location>
</feature>
<dbReference type="InterPro" id="IPR008919">
    <property type="entry name" value="Retrov_capsid_N"/>
</dbReference>
<evidence type="ECO:0000313" key="3">
    <source>
        <dbReference type="Proteomes" id="UP000694555"/>
    </source>
</evidence>
<name>A0A8C0BLZ0_9AVES</name>
<reference evidence="2" key="2">
    <citation type="submission" date="2025-09" db="UniProtKB">
        <authorList>
            <consortium name="Ensembl"/>
        </authorList>
    </citation>
    <scope>IDENTIFICATION</scope>
</reference>
<sequence length="185" mass="21116">MGPGSTPACTDLWIGESTGSSLRMDDWQCNSAPLRQAIGMEGQPVLVHVPFTTSDLLNWKQLVGSYQENIEGMHQLLETIMLTHNPNWGDIQAMFNAFFMIEERRMVLEKAKEECERRNVVGSMDDYVPKTEPDWDPNRAGGKTMLKQYQQLILYGVQHGVPKPKNVSKLYEVRQEQHGELNCVY</sequence>